<dbReference type="RefSeq" id="XP_003087036.2">
    <property type="nucleotide sequence ID" value="XM_003086988.2"/>
</dbReference>
<dbReference type="GeneID" id="9828769"/>
<dbReference type="PANTHER" id="PTHR22899:SF0">
    <property type="entry name" value="F-BOX ASSOCIATED DOMAIN-CONTAINING PROTEIN-RELATED"/>
    <property type="match status" value="1"/>
</dbReference>
<dbReference type="AlphaFoldDB" id="A0A6A5GHN0"/>
<reference evidence="2 3" key="1">
    <citation type="submission" date="2019-12" db="EMBL/GenBank/DDBJ databases">
        <title>Chromosome-level assembly of the Caenorhabditis remanei genome.</title>
        <authorList>
            <person name="Teterina A.A."/>
            <person name="Willis J.H."/>
            <person name="Phillips P.C."/>
        </authorList>
    </citation>
    <scope>NUCLEOTIDE SEQUENCE [LARGE SCALE GENOMIC DNA]</scope>
    <source>
        <strain evidence="2 3">PX506</strain>
        <tissue evidence="2">Whole organism</tissue>
    </source>
</reference>
<organism evidence="2 3">
    <name type="scientific">Caenorhabditis remanei</name>
    <name type="common">Caenorhabditis vulgaris</name>
    <dbReference type="NCBI Taxonomy" id="31234"/>
    <lineage>
        <taxon>Eukaryota</taxon>
        <taxon>Metazoa</taxon>
        <taxon>Ecdysozoa</taxon>
        <taxon>Nematoda</taxon>
        <taxon>Chromadorea</taxon>
        <taxon>Rhabditida</taxon>
        <taxon>Rhabditina</taxon>
        <taxon>Rhabditomorpha</taxon>
        <taxon>Rhabditoidea</taxon>
        <taxon>Rhabditidae</taxon>
        <taxon>Peloderinae</taxon>
        <taxon>Caenorhabditis</taxon>
    </lineage>
</organism>
<dbReference type="InterPro" id="IPR053222">
    <property type="entry name" value="Zygotic_Embryogenesis-Asso"/>
</dbReference>
<feature type="domain" description="F-box" evidence="1">
    <location>
        <begin position="4"/>
        <end position="40"/>
    </location>
</feature>
<protein>
    <recommendedName>
        <fullName evidence="1">F-box domain-containing protein</fullName>
    </recommendedName>
</protein>
<evidence type="ECO:0000313" key="2">
    <source>
        <dbReference type="EMBL" id="KAF1754718.1"/>
    </source>
</evidence>
<evidence type="ECO:0000259" key="1">
    <source>
        <dbReference type="PROSITE" id="PS50181"/>
    </source>
</evidence>
<comment type="caution">
    <text evidence="2">The sequence shown here is derived from an EMBL/GenBank/DDBJ whole genome shotgun (WGS) entry which is preliminary data.</text>
</comment>
<proteinExistence type="predicted"/>
<sequence length="318" mass="37026">MTTPFPLLRLPRLALIPVFMHMEPNEVIMFTLLSKRAKNLSKCLRKLSASSIDLVVENDSHYLAALFIYRQELPFNTSIFPVAETISHKNVGLSVSEWIERVQNVTNCKSLKRVDLRGPPRLYMCDAHSSLNNISELYIHPGCPESFVEKALRILSPVTNEINMWSIPFENREEFRTFLKTNLDYLSIYNCASEIPKFEFSMDDVLIANPLKLDLIEGPSRVEDINQFFLNWLQNTCDSRMEHFSMNVRENVDEDNLLNELDAVPFLEERTFHYSKEIDFPFEAFSSGYDIKRIDGKKATITFGNSYPIRRIDFYIWP</sequence>
<dbReference type="Proteomes" id="UP000483820">
    <property type="component" value="Chromosome V"/>
</dbReference>
<evidence type="ECO:0000313" key="3">
    <source>
        <dbReference type="Proteomes" id="UP000483820"/>
    </source>
</evidence>
<dbReference type="Pfam" id="PF07735">
    <property type="entry name" value="FBA_2"/>
    <property type="match status" value="1"/>
</dbReference>
<dbReference type="PROSITE" id="PS50181">
    <property type="entry name" value="FBOX"/>
    <property type="match status" value="1"/>
</dbReference>
<dbReference type="PANTHER" id="PTHR22899">
    <property type="entry name" value="CYCLIN-RELATED F-BOX FAMILY"/>
    <property type="match status" value="1"/>
</dbReference>
<dbReference type="InterPro" id="IPR001810">
    <property type="entry name" value="F-box_dom"/>
</dbReference>
<name>A0A6A5GHN0_CAERE</name>
<dbReference type="CTD" id="9828769"/>
<accession>A0A6A5GHN0</accession>
<gene>
    <name evidence="2" type="ORF">GCK72_021282</name>
</gene>
<dbReference type="InterPro" id="IPR012885">
    <property type="entry name" value="F-box_Sdz-33"/>
</dbReference>
<dbReference type="KEGG" id="crq:GCK72_021282"/>
<dbReference type="EMBL" id="WUAV01000005">
    <property type="protein sequence ID" value="KAF1754718.1"/>
    <property type="molecule type" value="Genomic_DNA"/>
</dbReference>